<name>A0ABV1ULH8_9ACTN</name>
<feature type="region of interest" description="Disordered" evidence="1">
    <location>
        <begin position="99"/>
        <end position="133"/>
    </location>
</feature>
<evidence type="ECO:0000313" key="2">
    <source>
        <dbReference type="EMBL" id="MER6434042.1"/>
    </source>
</evidence>
<dbReference type="InterPro" id="IPR036628">
    <property type="entry name" value="Clp_N_dom_sf"/>
</dbReference>
<dbReference type="Gene3D" id="1.10.1780.10">
    <property type="entry name" value="Clp, N-terminal domain"/>
    <property type="match status" value="1"/>
</dbReference>
<dbReference type="SUPFAM" id="SSF81923">
    <property type="entry name" value="Double Clp-N motif"/>
    <property type="match status" value="1"/>
</dbReference>
<dbReference type="RefSeq" id="WP_352065951.1">
    <property type="nucleotide sequence ID" value="NZ_JBEPAZ010000080.1"/>
</dbReference>
<comment type="caution">
    <text evidence="2">The sequence shown here is derived from an EMBL/GenBank/DDBJ whole genome shotgun (WGS) entry which is preliminary data.</text>
</comment>
<gene>
    <name evidence="2" type="ORF">ABT272_41040</name>
</gene>
<organism evidence="2 3">
    <name type="scientific">Streptomyces sp. 900105245</name>
    <dbReference type="NCBI Taxonomy" id="3154379"/>
    <lineage>
        <taxon>Bacteria</taxon>
        <taxon>Bacillati</taxon>
        <taxon>Actinomycetota</taxon>
        <taxon>Actinomycetes</taxon>
        <taxon>Kitasatosporales</taxon>
        <taxon>Streptomycetaceae</taxon>
        <taxon>Streptomyces</taxon>
    </lineage>
</organism>
<evidence type="ECO:0000256" key="1">
    <source>
        <dbReference type="SAM" id="MobiDB-lite"/>
    </source>
</evidence>
<reference evidence="2 3" key="1">
    <citation type="submission" date="2024-06" db="EMBL/GenBank/DDBJ databases">
        <title>The Natural Products Discovery Center: Release of the First 8490 Sequenced Strains for Exploring Actinobacteria Biosynthetic Diversity.</title>
        <authorList>
            <person name="Kalkreuter E."/>
            <person name="Kautsar S.A."/>
            <person name="Yang D."/>
            <person name="Bader C.D."/>
            <person name="Teijaro C.N."/>
            <person name="Fluegel L."/>
            <person name="Davis C.M."/>
            <person name="Simpson J.R."/>
            <person name="Lauterbach L."/>
            <person name="Steele A.D."/>
            <person name="Gui C."/>
            <person name="Meng S."/>
            <person name="Li G."/>
            <person name="Viehrig K."/>
            <person name="Ye F."/>
            <person name="Su P."/>
            <person name="Kiefer A.F."/>
            <person name="Nichols A."/>
            <person name="Cepeda A.J."/>
            <person name="Yan W."/>
            <person name="Fan B."/>
            <person name="Jiang Y."/>
            <person name="Adhikari A."/>
            <person name="Zheng C.-J."/>
            <person name="Schuster L."/>
            <person name="Cowan T.M."/>
            <person name="Smanski M.J."/>
            <person name="Chevrette M.G."/>
            <person name="De Carvalho L.P.S."/>
            <person name="Shen B."/>
        </authorList>
    </citation>
    <scope>NUCLEOTIDE SEQUENCE [LARGE SCALE GENOMIC DNA]</scope>
    <source>
        <strain evidence="2 3">NPDC001166</strain>
    </source>
</reference>
<proteinExistence type="predicted"/>
<sequence>MQPRTAPLAARDEAAAHFADDAGLDAEPAAVLAGARRRAVRDGDRQVDTAHLLHSLIEHDPEVRAAVGGAPRLVRLLGYLVQRSIGYGLRWQSTVEDSGAPAAVPAPAEPGSSVTPAEPRAVTAPAGPPAPAAGVVPPARAVTAPAGPPAPAAGVAPPARAVPAARAAHGGPRDGAGWSPAAFAALARARERAARRGEDRVSGTDLFAALLADPRSRAVEVLGRAGISARELTARVESTAGQPTGEGTATC</sequence>
<accession>A0ABV1ULH8</accession>
<keyword evidence="2" id="KW-0645">Protease</keyword>
<protein>
    <submittedName>
        <fullName evidence="2">Clp protease N-terminal domain-containing protein</fullName>
    </submittedName>
</protein>
<keyword evidence="2" id="KW-0378">Hydrolase</keyword>
<dbReference type="GO" id="GO:0006508">
    <property type="term" value="P:proteolysis"/>
    <property type="evidence" value="ECO:0007669"/>
    <property type="project" value="UniProtKB-KW"/>
</dbReference>
<dbReference type="Proteomes" id="UP001470023">
    <property type="component" value="Unassembled WGS sequence"/>
</dbReference>
<dbReference type="EMBL" id="JBEPAZ010000080">
    <property type="protein sequence ID" value="MER6434042.1"/>
    <property type="molecule type" value="Genomic_DNA"/>
</dbReference>
<keyword evidence="3" id="KW-1185">Reference proteome</keyword>
<dbReference type="GO" id="GO:0008233">
    <property type="term" value="F:peptidase activity"/>
    <property type="evidence" value="ECO:0007669"/>
    <property type="project" value="UniProtKB-KW"/>
</dbReference>
<evidence type="ECO:0000313" key="3">
    <source>
        <dbReference type="Proteomes" id="UP001470023"/>
    </source>
</evidence>
<feature type="compositionally biased region" description="Low complexity" evidence="1">
    <location>
        <begin position="100"/>
        <end position="110"/>
    </location>
</feature>